<evidence type="ECO:0000313" key="3">
    <source>
        <dbReference type="Proteomes" id="UP000735302"/>
    </source>
</evidence>
<gene>
    <name evidence="2" type="ORF">PoB_004946500</name>
</gene>
<keyword evidence="1" id="KW-0472">Membrane</keyword>
<feature type="transmembrane region" description="Helical" evidence="1">
    <location>
        <begin position="32"/>
        <end position="51"/>
    </location>
</feature>
<dbReference type="EMBL" id="BLXT01005465">
    <property type="protein sequence ID" value="GFO22960.1"/>
    <property type="molecule type" value="Genomic_DNA"/>
</dbReference>
<sequence length="117" mass="13114">MYLVCERLFTEQLANLHRQSSRVFSSRNKETFFNMKFAGVFFMAFFALLAVQTKSEECLKNGDNLPDGTTVDCMALHGLAVDRVSVKVYCCSQAGYTAKIDSGYDSGTPYFNCECVN</sequence>
<proteinExistence type="predicted"/>
<protein>
    <submittedName>
        <fullName evidence="2">Uncharacterized protein</fullName>
    </submittedName>
</protein>
<keyword evidence="1" id="KW-1133">Transmembrane helix</keyword>
<keyword evidence="3" id="KW-1185">Reference proteome</keyword>
<keyword evidence="1" id="KW-0812">Transmembrane</keyword>
<accession>A0AAV4BQS8</accession>
<organism evidence="2 3">
    <name type="scientific">Plakobranchus ocellatus</name>
    <dbReference type="NCBI Taxonomy" id="259542"/>
    <lineage>
        <taxon>Eukaryota</taxon>
        <taxon>Metazoa</taxon>
        <taxon>Spiralia</taxon>
        <taxon>Lophotrochozoa</taxon>
        <taxon>Mollusca</taxon>
        <taxon>Gastropoda</taxon>
        <taxon>Heterobranchia</taxon>
        <taxon>Euthyneura</taxon>
        <taxon>Panpulmonata</taxon>
        <taxon>Sacoglossa</taxon>
        <taxon>Placobranchoidea</taxon>
        <taxon>Plakobranchidae</taxon>
        <taxon>Plakobranchus</taxon>
    </lineage>
</organism>
<reference evidence="2 3" key="1">
    <citation type="journal article" date="2021" name="Elife">
        <title>Chloroplast acquisition without the gene transfer in kleptoplastic sea slugs, Plakobranchus ocellatus.</title>
        <authorList>
            <person name="Maeda T."/>
            <person name="Takahashi S."/>
            <person name="Yoshida T."/>
            <person name="Shimamura S."/>
            <person name="Takaki Y."/>
            <person name="Nagai Y."/>
            <person name="Toyoda A."/>
            <person name="Suzuki Y."/>
            <person name="Arimoto A."/>
            <person name="Ishii H."/>
            <person name="Satoh N."/>
            <person name="Nishiyama T."/>
            <person name="Hasebe M."/>
            <person name="Maruyama T."/>
            <person name="Minagawa J."/>
            <person name="Obokata J."/>
            <person name="Shigenobu S."/>
        </authorList>
    </citation>
    <scope>NUCLEOTIDE SEQUENCE [LARGE SCALE GENOMIC DNA]</scope>
</reference>
<comment type="caution">
    <text evidence="2">The sequence shown here is derived from an EMBL/GenBank/DDBJ whole genome shotgun (WGS) entry which is preliminary data.</text>
</comment>
<dbReference type="Proteomes" id="UP000735302">
    <property type="component" value="Unassembled WGS sequence"/>
</dbReference>
<evidence type="ECO:0000313" key="2">
    <source>
        <dbReference type="EMBL" id="GFO22960.1"/>
    </source>
</evidence>
<evidence type="ECO:0000256" key="1">
    <source>
        <dbReference type="SAM" id="Phobius"/>
    </source>
</evidence>
<name>A0AAV4BQS8_9GAST</name>
<dbReference type="AlphaFoldDB" id="A0AAV4BQS8"/>